<dbReference type="AlphaFoldDB" id="A0A7J5YV40"/>
<reference evidence="1 2" key="1">
    <citation type="submission" date="2020-03" db="EMBL/GenBank/DDBJ databases">
        <title>Dissostichus mawsoni Genome sequencing and assembly.</title>
        <authorList>
            <person name="Park H."/>
        </authorList>
    </citation>
    <scope>NUCLEOTIDE SEQUENCE [LARGE SCALE GENOMIC DNA]</scope>
    <source>
        <strain evidence="1">DM0001</strain>
        <tissue evidence="1">Muscle</tissue>
    </source>
</reference>
<keyword evidence="2" id="KW-1185">Reference proteome</keyword>
<dbReference type="Proteomes" id="UP000518266">
    <property type="component" value="Unassembled WGS sequence"/>
</dbReference>
<accession>A0A7J5YV40</accession>
<sequence>MAATSAPYLNKLACELAYFQEIKYSVCRRAMVPCAKWTATSTTFNHSLPMRSILRRGSESELQDGEEHLGSRWSISSKRTVSIRRRSVRAGCSGPEGCQQRPGGKPSVATVTELRIKSLCIVTKATTKWQKVTSSHASPTVLLCLANLTSLQQPHCQTNPCHLLPPPLPPPLPRAIKLLTSH</sequence>
<protein>
    <submittedName>
        <fullName evidence="1">Uncharacterized protein</fullName>
    </submittedName>
</protein>
<dbReference type="EMBL" id="JAAKFY010000008">
    <property type="protein sequence ID" value="KAF3853310.1"/>
    <property type="molecule type" value="Genomic_DNA"/>
</dbReference>
<gene>
    <name evidence="1" type="ORF">F7725_013998</name>
</gene>
<organism evidence="1 2">
    <name type="scientific">Dissostichus mawsoni</name>
    <name type="common">Antarctic cod</name>
    <dbReference type="NCBI Taxonomy" id="36200"/>
    <lineage>
        <taxon>Eukaryota</taxon>
        <taxon>Metazoa</taxon>
        <taxon>Chordata</taxon>
        <taxon>Craniata</taxon>
        <taxon>Vertebrata</taxon>
        <taxon>Euteleostomi</taxon>
        <taxon>Actinopterygii</taxon>
        <taxon>Neopterygii</taxon>
        <taxon>Teleostei</taxon>
        <taxon>Neoteleostei</taxon>
        <taxon>Acanthomorphata</taxon>
        <taxon>Eupercaria</taxon>
        <taxon>Perciformes</taxon>
        <taxon>Notothenioidei</taxon>
        <taxon>Nototheniidae</taxon>
        <taxon>Dissostichus</taxon>
    </lineage>
</organism>
<comment type="caution">
    <text evidence="1">The sequence shown here is derived from an EMBL/GenBank/DDBJ whole genome shotgun (WGS) entry which is preliminary data.</text>
</comment>
<evidence type="ECO:0000313" key="1">
    <source>
        <dbReference type="EMBL" id="KAF3853310.1"/>
    </source>
</evidence>
<proteinExistence type="predicted"/>
<name>A0A7J5YV40_DISMA</name>
<evidence type="ECO:0000313" key="2">
    <source>
        <dbReference type="Proteomes" id="UP000518266"/>
    </source>
</evidence>